<evidence type="ECO:0000313" key="3">
    <source>
        <dbReference type="Proteomes" id="UP001317705"/>
    </source>
</evidence>
<name>A0ABN6VWY7_9BACT</name>
<keyword evidence="1" id="KW-1133">Transmembrane helix</keyword>
<sequence length="85" mass="10224">MWQRLKNGLLKRVRYRETWVISFILGIIFMNYPFVQLFNKPLRLFDIPLLFLYFQVGWAVAIFVIYLFSKAIDAPDDRDSEGDHH</sequence>
<accession>A0ABN6VWY7</accession>
<gene>
    <name evidence="2" type="ORF">GURASL_24640</name>
</gene>
<reference evidence="2 3" key="1">
    <citation type="submission" date="2022-12" db="EMBL/GenBank/DDBJ databases">
        <title>Polyphasic characterization of Geotalea uranireducens NIT-SL11 newly isolated from a complex of sewage sludge and microbially reduced graphene oxide.</title>
        <authorList>
            <person name="Xie L."/>
            <person name="Yoshida N."/>
            <person name="Meng L."/>
        </authorList>
    </citation>
    <scope>NUCLEOTIDE SEQUENCE [LARGE SCALE GENOMIC DNA]</scope>
    <source>
        <strain evidence="2 3">NIT-SL11</strain>
    </source>
</reference>
<evidence type="ECO:0000256" key="1">
    <source>
        <dbReference type="SAM" id="Phobius"/>
    </source>
</evidence>
<organism evidence="2 3">
    <name type="scientific">Geotalea uraniireducens</name>
    <dbReference type="NCBI Taxonomy" id="351604"/>
    <lineage>
        <taxon>Bacteria</taxon>
        <taxon>Pseudomonadati</taxon>
        <taxon>Thermodesulfobacteriota</taxon>
        <taxon>Desulfuromonadia</taxon>
        <taxon>Geobacterales</taxon>
        <taxon>Geobacteraceae</taxon>
        <taxon>Geotalea</taxon>
    </lineage>
</organism>
<keyword evidence="3" id="KW-1185">Reference proteome</keyword>
<keyword evidence="1" id="KW-0812">Transmembrane</keyword>
<dbReference type="RefSeq" id="WP_281999668.1">
    <property type="nucleotide sequence ID" value="NZ_AP027151.1"/>
</dbReference>
<keyword evidence="1" id="KW-0472">Membrane</keyword>
<dbReference type="Proteomes" id="UP001317705">
    <property type="component" value="Chromosome"/>
</dbReference>
<evidence type="ECO:0008006" key="4">
    <source>
        <dbReference type="Google" id="ProtNLM"/>
    </source>
</evidence>
<protein>
    <recommendedName>
        <fullName evidence="4">DUF3311 domain-containing protein</fullName>
    </recommendedName>
</protein>
<proteinExistence type="predicted"/>
<dbReference type="EMBL" id="AP027151">
    <property type="protein sequence ID" value="BDV43541.1"/>
    <property type="molecule type" value="Genomic_DNA"/>
</dbReference>
<evidence type="ECO:0000313" key="2">
    <source>
        <dbReference type="EMBL" id="BDV43541.1"/>
    </source>
</evidence>
<feature type="transmembrane region" description="Helical" evidence="1">
    <location>
        <begin position="50"/>
        <end position="68"/>
    </location>
</feature>
<feature type="transmembrane region" description="Helical" evidence="1">
    <location>
        <begin position="20"/>
        <end position="38"/>
    </location>
</feature>